<gene>
    <name evidence="1" type="ORF">BDN72DRAFT_963270</name>
</gene>
<sequence length="1064" mass="110428">MFARPWLALGVSFYLSVSAVAQQSTVGQSQIPLVLCVAGQCLQGFSNVSIGAKITSPNEPTPFQLLPGEYTSSTSPQTLHDLLASAASSLSASPGFDQSNLTSGSNNAPVLPLNLQLQPGLSIFTGKLYSGQAGFSALPTQPVGNNSAPLSGVGSLAVAQNIWAAISAGGSNANDRVVVWDSIPDFGQLPGNSLPPSASLELLDLQSAACSPACASGGVCSTSGTCTCPSNFQGSSCESCASGFFGPSCSPCPAGCTKCDDGIEGSGQCLGLIFQNQQDADSVPTKCNCVNGKCGANGQCQCNAGWQDGSDGTKCSTCKQGFFKTTTGDCQVCQLGCSQCSDQTGQCIVCAPKFSQDPVDKTKCDAPQTATSSGQVCPDGSFGDGAKCTPCASSCRTCTGPTSNDCVACSSGTFMLTVAAGATGGGGVGVCVSADGNGVCQGGLIADNIKSECDTCGAKCTSCKVPNFNVASTPDQVQCTGCLPGSVISNGNCVDSCPAGTVVSSQDNLTCVPCTSPCASCAGSPNFCLSCTGGQLAFEGKCISNTCPPGSFPFPASPATPNACHTCHADCATCTGSSFNQCTTCPPNRPVLSNGRCLPTCARNQFFSPGSGSNPVGQCQSCDSSCATCSGSGSGSCMSCPDGSGMVLRAGKCVTAQSTCPAAPSSSSSGSGTANGVVPGLGVCLTELILLPSSATNLPPLPTITGLTDPTNVQTVKRPLTWWEILLMALGCAFIFLVIIMLWRRRAKKQRKQRTKMFVEKKGLDRGQGMGWRWRLGRLFSRNNKTTGDAAASNKNKKDKSKERRLSQASRRSSTRPGVADGEYKMRNLGRDVEAGGGDWDEEEGRMEERDRDAESFFDKYDYSTKARSSMAPSSLPPLGGTSRSRQRSQRSDTRNQKPRFAETARVYQARDYDEDIDEDEEDYQTEHKVSRTSMYSEMTGIPRRGPEPRQPVKDVGAASITSTHVKLVRPGTGNSNGNGSGKGKNTNLLLNSRFSVSTIGSSRFPTGIPEGDLIDIPPVPTEAQAYALATRPDLATLGPLEPTHTGSTNKSGLSSRNPFRQHF</sequence>
<dbReference type="EMBL" id="ML208479">
    <property type="protein sequence ID" value="TFK64336.1"/>
    <property type="molecule type" value="Genomic_DNA"/>
</dbReference>
<name>A0ACD3AFM5_9AGAR</name>
<evidence type="ECO:0000313" key="1">
    <source>
        <dbReference type="EMBL" id="TFK64336.1"/>
    </source>
</evidence>
<keyword evidence="2" id="KW-1185">Reference proteome</keyword>
<accession>A0ACD3AFM5</accession>
<dbReference type="Proteomes" id="UP000308600">
    <property type="component" value="Unassembled WGS sequence"/>
</dbReference>
<protein>
    <submittedName>
        <fullName evidence="1">Uncharacterized protein</fullName>
    </submittedName>
</protein>
<evidence type="ECO:0000313" key="2">
    <source>
        <dbReference type="Proteomes" id="UP000308600"/>
    </source>
</evidence>
<proteinExistence type="predicted"/>
<organism evidence="1 2">
    <name type="scientific">Pluteus cervinus</name>
    <dbReference type="NCBI Taxonomy" id="181527"/>
    <lineage>
        <taxon>Eukaryota</taxon>
        <taxon>Fungi</taxon>
        <taxon>Dikarya</taxon>
        <taxon>Basidiomycota</taxon>
        <taxon>Agaricomycotina</taxon>
        <taxon>Agaricomycetes</taxon>
        <taxon>Agaricomycetidae</taxon>
        <taxon>Agaricales</taxon>
        <taxon>Pluteineae</taxon>
        <taxon>Pluteaceae</taxon>
        <taxon>Pluteus</taxon>
    </lineage>
</organism>
<reference evidence="1 2" key="1">
    <citation type="journal article" date="2019" name="Nat. Ecol. Evol.">
        <title>Megaphylogeny resolves global patterns of mushroom evolution.</title>
        <authorList>
            <person name="Varga T."/>
            <person name="Krizsan K."/>
            <person name="Foldi C."/>
            <person name="Dima B."/>
            <person name="Sanchez-Garcia M."/>
            <person name="Sanchez-Ramirez S."/>
            <person name="Szollosi G.J."/>
            <person name="Szarkandi J.G."/>
            <person name="Papp V."/>
            <person name="Albert L."/>
            <person name="Andreopoulos W."/>
            <person name="Angelini C."/>
            <person name="Antonin V."/>
            <person name="Barry K.W."/>
            <person name="Bougher N.L."/>
            <person name="Buchanan P."/>
            <person name="Buyck B."/>
            <person name="Bense V."/>
            <person name="Catcheside P."/>
            <person name="Chovatia M."/>
            <person name="Cooper J."/>
            <person name="Damon W."/>
            <person name="Desjardin D."/>
            <person name="Finy P."/>
            <person name="Geml J."/>
            <person name="Haridas S."/>
            <person name="Hughes K."/>
            <person name="Justo A."/>
            <person name="Karasinski D."/>
            <person name="Kautmanova I."/>
            <person name="Kiss B."/>
            <person name="Kocsube S."/>
            <person name="Kotiranta H."/>
            <person name="LaButti K.M."/>
            <person name="Lechner B.E."/>
            <person name="Liimatainen K."/>
            <person name="Lipzen A."/>
            <person name="Lukacs Z."/>
            <person name="Mihaltcheva S."/>
            <person name="Morgado L.N."/>
            <person name="Niskanen T."/>
            <person name="Noordeloos M.E."/>
            <person name="Ohm R.A."/>
            <person name="Ortiz-Santana B."/>
            <person name="Ovrebo C."/>
            <person name="Racz N."/>
            <person name="Riley R."/>
            <person name="Savchenko A."/>
            <person name="Shiryaev A."/>
            <person name="Soop K."/>
            <person name="Spirin V."/>
            <person name="Szebenyi C."/>
            <person name="Tomsovsky M."/>
            <person name="Tulloss R.E."/>
            <person name="Uehling J."/>
            <person name="Grigoriev I.V."/>
            <person name="Vagvolgyi C."/>
            <person name="Papp T."/>
            <person name="Martin F.M."/>
            <person name="Miettinen O."/>
            <person name="Hibbett D.S."/>
            <person name="Nagy L.G."/>
        </authorList>
    </citation>
    <scope>NUCLEOTIDE SEQUENCE [LARGE SCALE GENOMIC DNA]</scope>
    <source>
        <strain evidence="1 2">NL-1719</strain>
    </source>
</reference>